<evidence type="ECO:0000313" key="7">
    <source>
        <dbReference type="Proteomes" id="UP000011721"/>
    </source>
</evidence>
<reference evidence="7" key="1">
    <citation type="journal article" date="2013" name="Stand. Genomic Sci.">
        <title>Complete genome sequence of Desulfocapsa sulfexigens, a marine deltaproteobacterium specialized in disproportionating inorganic sulfur compounds.</title>
        <authorList>
            <person name="Finster K.W."/>
            <person name="Kjeldsen K.U."/>
            <person name="Kube M."/>
            <person name="Reinhardt R."/>
            <person name="Mussmann M."/>
            <person name="Amann R."/>
            <person name="Schreiber L."/>
        </authorList>
    </citation>
    <scope>NUCLEOTIDE SEQUENCE [LARGE SCALE GENOMIC DNA]</scope>
    <source>
        <strain evidence="7">DSM 10523 / SB164P1</strain>
    </source>
</reference>
<keyword evidence="2" id="KW-0229">DNA integration</keyword>
<dbReference type="HOGENOM" id="CLU_027562_0_0_7"/>
<dbReference type="PANTHER" id="PTHR30629:SF2">
    <property type="entry name" value="PROPHAGE INTEGRASE INTS-RELATED"/>
    <property type="match status" value="1"/>
</dbReference>
<dbReference type="Pfam" id="PF13356">
    <property type="entry name" value="Arm-DNA-bind_3"/>
    <property type="match status" value="1"/>
</dbReference>
<feature type="domain" description="Tyr recombinase" evidence="5">
    <location>
        <begin position="210"/>
        <end position="387"/>
    </location>
</feature>
<gene>
    <name evidence="6" type="ordered locus">UWK_00659</name>
</gene>
<dbReference type="Proteomes" id="UP000011721">
    <property type="component" value="Chromosome"/>
</dbReference>
<dbReference type="GO" id="GO:0003677">
    <property type="term" value="F:DNA binding"/>
    <property type="evidence" value="ECO:0007669"/>
    <property type="project" value="UniProtKB-KW"/>
</dbReference>
<keyword evidence="7" id="KW-1185">Reference proteome</keyword>
<dbReference type="STRING" id="1167006.UWK_00659"/>
<dbReference type="RefSeq" id="WP_015402938.1">
    <property type="nucleotide sequence ID" value="NC_020304.1"/>
</dbReference>
<dbReference type="eggNOG" id="COG0582">
    <property type="taxonomic scope" value="Bacteria"/>
</dbReference>
<dbReference type="InterPro" id="IPR013762">
    <property type="entry name" value="Integrase-like_cat_sf"/>
</dbReference>
<dbReference type="Pfam" id="PF00589">
    <property type="entry name" value="Phage_integrase"/>
    <property type="match status" value="1"/>
</dbReference>
<dbReference type="Pfam" id="PF22022">
    <property type="entry name" value="Phage_int_M"/>
    <property type="match status" value="1"/>
</dbReference>
<dbReference type="EMBL" id="CP003985">
    <property type="protein sequence ID" value="AGF77240.1"/>
    <property type="molecule type" value="Genomic_DNA"/>
</dbReference>
<dbReference type="AlphaFoldDB" id="M1PBU8"/>
<dbReference type="InterPro" id="IPR010998">
    <property type="entry name" value="Integrase_recombinase_N"/>
</dbReference>
<dbReference type="InterPro" id="IPR025166">
    <property type="entry name" value="Integrase_DNA_bind_dom"/>
</dbReference>
<dbReference type="Gene3D" id="1.10.150.130">
    <property type="match status" value="1"/>
</dbReference>
<organism evidence="6 7">
    <name type="scientific">Desulfocapsa sulfexigens (strain DSM 10523 / SB164P1)</name>
    <dbReference type="NCBI Taxonomy" id="1167006"/>
    <lineage>
        <taxon>Bacteria</taxon>
        <taxon>Pseudomonadati</taxon>
        <taxon>Thermodesulfobacteriota</taxon>
        <taxon>Desulfobulbia</taxon>
        <taxon>Desulfobulbales</taxon>
        <taxon>Desulfocapsaceae</taxon>
        <taxon>Desulfocapsa</taxon>
    </lineage>
</organism>
<evidence type="ECO:0000259" key="5">
    <source>
        <dbReference type="PROSITE" id="PS51898"/>
    </source>
</evidence>
<evidence type="ECO:0000256" key="3">
    <source>
        <dbReference type="ARBA" id="ARBA00023125"/>
    </source>
</evidence>
<dbReference type="GO" id="GO:0015074">
    <property type="term" value="P:DNA integration"/>
    <property type="evidence" value="ECO:0007669"/>
    <property type="project" value="UniProtKB-KW"/>
</dbReference>
<dbReference type="SUPFAM" id="SSF56349">
    <property type="entry name" value="DNA breaking-rejoining enzymes"/>
    <property type="match status" value="1"/>
</dbReference>
<evidence type="ECO:0000256" key="4">
    <source>
        <dbReference type="ARBA" id="ARBA00023172"/>
    </source>
</evidence>
<dbReference type="PANTHER" id="PTHR30629">
    <property type="entry name" value="PROPHAGE INTEGRASE"/>
    <property type="match status" value="1"/>
</dbReference>
<evidence type="ECO:0000256" key="1">
    <source>
        <dbReference type="ARBA" id="ARBA00008857"/>
    </source>
</evidence>
<name>M1PBU8_DESSD</name>
<dbReference type="Gene3D" id="3.30.160.390">
    <property type="entry name" value="Integrase, DNA-binding domain"/>
    <property type="match status" value="1"/>
</dbReference>
<evidence type="ECO:0000313" key="6">
    <source>
        <dbReference type="EMBL" id="AGF77240.1"/>
    </source>
</evidence>
<dbReference type="PROSITE" id="PS51898">
    <property type="entry name" value="TYR_RECOMBINASE"/>
    <property type="match status" value="1"/>
</dbReference>
<keyword evidence="4" id="KW-0233">DNA recombination</keyword>
<dbReference type="InterPro" id="IPR050808">
    <property type="entry name" value="Phage_Integrase"/>
</dbReference>
<dbReference type="Gene3D" id="1.10.443.10">
    <property type="entry name" value="Intergrase catalytic core"/>
    <property type="match status" value="1"/>
</dbReference>
<accession>M1PBU8</accession>
<comment type="similarity">
    <text evidence="1">Belongs to the 'phage' integrase family.</text>
</comment>
<sequence length="402" mass="46286">MSKLTAIQVRNLKPEKLPFKISDGHGLWFHIAKSGGKTWRYRFKILGRESTFVLGEYPKMSLKEAREARAEARELVKLGKNPAKERKKAKQETVDRELELKAVDENCFRAVALEWIDNQKGKWKSEHANAVRATLEHDAFPVVGDFPVDSIQPPTVLKILRSIEKRGSLEIARKVLQRMSAVFRYAIQTGRATYNPAADMKGVIKTRKVIHQAALSIDEMPEFLKKMQTADIHINTKLALQFTILTAARSGETRFARWDEIDIEERMWRIPAERMKVNSPHNVPLSNQARAILERVGNLYGRDGYIFPGIRDSNKPLSENTMLYAMYRMGYHSRSTVHGFRAVFSTIANESGFDGDVIEKALAHEQRNKVRAAYHRSHYIEQRRDLMQWWADLLQKMENEPG</sequence>
<keyword evidence="3" id="KW-0238">DNA-binding</keyword>
<proteinExistence type="inferred from homology"/>
<protein>
    <submittedName>
        <fullName evidence="6">Integrase</fullName>
    </submittedName>
</protein>
<dbReference type="InterPro" id="IPR011010">
    <property type="entry name" value="DNA_brk_join_enz"/>
</dbReference>
<dbReference type="InterPro" id="IPR002104">
    <property type="entry name" value="Integrase_catalytic"/>
</dbReference>
<dbReference type="KEGG" id="dsf:UWK_00659"/>
<dbReference type="InterPro" id="IPR038488">
    <property type="entry name" value="Integrase_DNA-bd_sf"/>
</dbReference>
<dbReference type="CDD" id="cd00801">
    <property type="entry name" value="INT_P4_C"/>
    <property type="match status" value="1"/>
</dbReference>
<dbReference type="GO" id="GO:0006310">
    <property type="term" value="P:DNA recombination"/>
    <property type="evidence" value="ECO:0007669"/>
    <property type="project" value="UniProtKB-KW"/>
</dbReference>
<evidence type="ECO:0000256" key="2">
    <source>
        <dbReference type="ARBA" id="ARBA00022908"/>
    </source>
</evidence>
<dbReference type="InterPro" id="IPR053876">
    <property type="entry name" value="Phage_int_M"/>
</dbReference>